<dbReference type="PRINTS" id="PR00326">
    <property type="entry name" value="GTP1OBG"/>
</dbReference>
<dbReference type="GO" id="GO:0019843">
    <property type="term" value="F:rRNA binding"/>
    <property type="evidence" value="ECO:0007669"/>
    <property type="project" value="TreeGrafter"/>
</dbReference>
<dbReference type="GO" id="GO:0005759">
    <property type="term" value="C:mitochondrial matrix"/>
    <property type="evidence" value="ECO:0007669"/>
    <property type="project" value="TreeGrafter"/>
</dbReference>
<proteinExistence type="inferred from homology"/>
<dbReference type="InterPro" id="IPR005225">
    <property type="entry name" value="Small_GTP-bd"/>
</dbReference>
<evidence type="ECO:0000256" key="6">
    <source>
        <dbReference type="PROSITE-ProRule" id="PRU01050"/>
    </source>
</evidence>
<keyword evidence="3 6" id="KW-0547">Nucleotide-binding</keyword>
<evidence type="ECO:0000256" key="1">
    <source>
        <dbReference type="ARBA" id="ARBA00007921"/>
    </source>
</evidence>
<organism evidence="8">
    <name type="scientific">Cuerna arida</name>
    <dbReference type="NCBI Taxonomy" id="1464854"/>
    <lineage>
        <taxon>Eukaryota</taxon>
        <taxon>Metazoa</taxon>
        <taxon>Ecdysozoa</taxon>
        <taxon>Arthropoda</taxon>
        <taxon>Hexapoda</taxon>
        <taxon>Insecta</taxon>
        <taxon>Pterygota</taxon>
        <taxon>Neoptera</taxon>
        <taxon>Paraneoptera</taxon>
        <taxon>Hemiptera</taxon>
        <taxon>Auchenorrhyncha</taxon>
        <taxon>Membracoidea</taxon>
        <taxon>Cicadellidae</taxon>
        <taxon>Cicadellinae</taxon>
        <taxon>Proconiini</taxon>
        <taxon>Cuerna</taxon>
    </lineage>
</organism>
<dbReference type="GO" id="GO:0005525">
    <property type="term" value="F:GTP binding"/>
    <property type="evidence" value="ECO:0007669"/>
    <property type="project" value="UniProtKB-UniRule"/>
</dbReference>
<evidence type="ECO:0000256" key="2">
    <source>
        <dbReference type="ARBA" id="ARBA00019149"/>
    </source>
</evidence>
<dbReference type="Gene3D" id="3.40.50.300">
    <property type="entry name" value="P-loop containing nucleotide triphosphate hydrolases"/>
    <property type="match status" value="1"/>
</dbReference>
<evidence type="ECO:0000259" key="7">
    <source>
        <dbReference type="PROSITE" id="PS51713"/>
    </source>
</evidence>
<dbReference type="InterPro" id="IPR006073">
    <property type="entry name" value="GTP-bd"/>
</dbReference>
<evidence type="ECO:0000256" key="5">
    <source>
        <dbReference type="ARBA" id="ARBA00030975"/>
    </source>
</evidence>
<keyword evidence="4 6" id="KW-0342">GTP-binding</keyword>
<dbReference type="CDD" id="cd04163">
    <property type="entry name" value="Era"/>
    <property type="match status" value="1"/>
</dbReference>
<reference evidence="8" key="1">
    <citation type="submission" date="2015-11" db="EMBL/GenBank/DDBJ databases">
        <title>De novo transcriptome assembly of four potential Pierce s Disease insect vectors from Arizona vineyards.</title>
        <authorList>
            <person name="Tassone E.E."/>
        </authorList>
    </citation>
    <scope>NUCLEOTIDE SEQUENCE</scope>
</reference>
<gene>
    <name evidence="8" type="ORF">g.17818</name>
</gene>
<comment type="similarity">
    <text evidence="1 6">Belongs to the TRAFAC class TrmE-Era-EngA-EngB-Septin-like GTPase superfamily. Era GTPase family.</text>
</comment>
<dbReference type="PROSITE" id="PS51713">
    <property type="entry name" value="G_ERA"/>
    <property type="match status" value="1"/>
</dbReference>
<dbReference type="EMBL" id="GECZ01029712">
    <property type="protein sequence ID" value="JAS40057.1"/>
    <property type="molecule type" value="Transcribed_RNA"/>
</dbReference>
<accession>A0A1B6EQ39</accession>
<dbReference type="NCBIfam" id="TIGR00231">
    <property type="entry name" value="small_GTP"/>
    <property type="match status" value="1"/>
</dbReference>
<dbReference type="InterPro" id="IPR009019">
    <property type="entry name" value="KH_sf_prok-type"/>
</dbReference>
<dbReference type="PANTHER" id="PTHR42698">
    <property type="entry name" value="GTPASE ERA"/>
    <property type="match status" value="1"/>
</dbReference>
<name>A0A1B6EQ39_9HEMI</name>
<dbReference type="InterPro" id="IPR030388">
    <property type="entry name" value="G_ERA_dom"/>
</dbReference>
<dbReference type="SUPFAM" id="SSF54814">
    <property type="entry name" value="Prokaryotic type KH domain (KH-domain type II)"/>
    <property type="match status" value="1"/>
</dbReference>
<feature type="domain" description="Era-type G" evidence="7">
    <location>
        <begin position="66"/>
        <end position="272"/>
    </location>
</feature>
<feature type="region of interest" description="G5" evidence="6">
    <location>
        <begin position="251"/>
        <end position="253"/>
    </location>
</feature>
<dbReference type="GO" id="GO:0000028">
    <property type="term" value="P:ribosomal small subunit assembly"/>
    <property type="evidence" value="ECO:0007669"/>
    <property type="project" value="TreeGrafter"/>
</dbReference>
<protein>
    <recommendedName>
        <fullName evidence="2">GTPase Era, mitochondrial</fullName>
    </recommendedName>
    <alternativeName>
        <fullName evidence="5">ERA-like protein 1</fullName>
    </alternativeName>
</protein>
<feature type="region of interest" description="G1" evidence="6">
    <location>
        <begin position="74"/>
        <end position="81"/>
    </location>
</feature>
<dbReference type="PANTHER" id="PTHR42698:SF1">
    <property type="entry name" value="GTPASE ERA, MITOCHONDRIAL"/>
    <property type="match status" value="1"/>
</dbReference>
<feature type="region of interest" description="G4" evidence="6">
    <location>
        <begin position="190"/>
        <end position="193"/>
    </location>
</feature>
<sequence length="377" mass="42740">MHKSLGLLNHLSSIYKCSACSVGSCGNICSNKILGNRTNKASFTLWNRWVSHAYQGIQVADKPLTKILKIAIIGTPNSGKSTFINQIVGRRVFAISSKVHTTRARARAVINLDDTQVVFLDTPGVVTQTESQKHNLENSFLRDGEIAISEANVVAVIHDVGNHFTRGRLDPKVLRLLHLYPYKHSVLVLNKVDMVKKKRYLLELSDRLTCKRLTSPGDAQKENRTNLSEEEVMREMKKQSGWSNFCQVFMVSALEGSGVGDVMEYFLQYAKPGQWMYPETVYTDQKPERVICEAVKSRLLENLPNEIPYNCDTQIEMYNELRDETIMAVVLITCPSTRIEKLVMRKIRTIAQESEAELRNTFMTQVVLKLVLQTAEK</sequence>
<evidence type="ECO:0000313" key="8">
    <source>
        <dbReference type="EMBL" id="JAS40057.1"/>
    </source>
</evidence>
<dbReference type="InterPro" id="IPR005662">
    <property type="entry name" value="GTPase_Era-like"/>
</dbReference>
<dbReference type="Pfam" id="PF01926">
    <property type="entry name" value="MMR_HSR1"/>
    <property type="match status" value="1"/>
</dbReference>
<dbReference type="InterPro" id="IPR027417">
    <property type="entry name" value="P-loop_NTPase"/>
</dbReference>
<dbReference type="GO" id="GO:0043024">
    <property type="term" value="F:ribosomal small subunit binding"/>
    <property type="evidence" value="ECO:0007669"/>
    <property type="project" value="TreeGrafter"/>
</dbReference>
<feature type="region of interest" description="G2" evidence="6">
    <location>
        <begin position="100"/>
        <end position="104"/>
    </location>
</feature>
<dbReference type="SUPFAM" id="SSF52540">
    <property type="entry name" value="P-loop containing nucleoside triphosphate hydrolases"/>
    <property type="match status" value="1"/>
</dbReference>
<evidence type="ECO:0000256" key="4">
    <source>
        <dbReference type="ARBA" id="ARBA00023134"/>
    </source>
</evidence>
<dbReference type="AlphaFoldDB" id="A0A1B6EQ39"/>
<evidence type="ECO:0000256" key="3">
    <source>
        <dbReference type="ARBA" id="ARBA00022741"/>
    </source>
</evidence>
<dbReference type="InterPro" id="IPR015946">
    <property type="entry name" value="KH_dom-like_a/b"/>
</dbReference>
<dbReference type="Gene3D" id="3.30.300.20">
    <property type="match status" value="1"/>
</dbReference>
<feature type="region of interest" description="G3" evidence="6">
    <location>
        <begin position="121"/>
        <end position="124"/>
    </location>
</feature>